<keyword evidence="2" id="KW-1185">Reference proteome</keyword>
<gene>
    <name evidence="1" type="ORF">FISHEDRAFT_71976</name>
</gene>
<accession>A0A0D7AHR2</accession>
<dbReference type="OrthoDB" id="5519740at2759"/>
<reference evidence="1 2" key="1">
    <citation type="journal article" date="2015" name="Fungal Genet. Biol.">
        <title>Evolution of novel wood decay mechanisms in Agaricales revealed by the genome sequences of Fistulina hepatica and Cylindrobasidium torrendii.</title>
        <authorList>
            <person name="Floudas D."/>
            <person name="Held B.W."/>
            <person name="Riley R."/>
            <person name="Nagy L.G."/>
            <person name="Koehler G."/>
            <person name="Ransdell A.S."/>
            <person name="Younus H."/>
            <person name="Chow J."/>
            <person name="Chiniquy J."/>
            <person name="Lipzen A."/>
            <person name="Tritt A."/>
            <person name="Sun H."/>
            <person name="Haridas S."/>
            <person name="LaButti K."/>
            <person name="Ohm R.A."/>
            <person name="Kues U."/>
            <person name="Blanchette R.A."/>
            <person name="Grigoriev I.V."/>
            <person name="Minto R.E."/>
            <person name="Hibbett D.S."/>
        </authorList>
    </citation>
    <scope>NUCLEOTIDE SEQUENCE [LARGE SCALE GENOMIC DNA]</scope>
    <source>
        <strain evidence="1 2">ATCC 64428</strain>
    </source>
</reference>
<dbReference type="AlphaFoldDB" id="A0A0D7AHR2"/>
<protein>
    <recommendedName>
        <fullName evidence="3">YCII-related domain-containing protein</fullName>
    </recommendedName>
</protein>
<evidence type="ECO:0000313" key="2">
    <source>
        <dbReference type="Proteomes" id="UP000054144"/>
    </source>
</evidence>
<sequence>MSTATTPAKYRFLVYAPDAPGMAAKRMEVRPTHVEGLQKNVKDRFVRTSMSPLILPAGPRSQEASLS</sequence>
<name>A0A0D7AHR2_9AGAR</name>
<proteinExistence type="predicted"/>
<evidence type="ECO:0008006" key="3">
    <source>
        <dbReference type="Google" id="ProtNLM"/>
    </source>
</evidence>
<dbReference type="Proteomes" id="UP000054144">
    <property type="component" value="Unassembled WGS sequence"/>
</dbReference>
<dbReference type="EMBL" id="KN881676">
    <property type="protein sequence ID" value="KIY50373.1"/>
    <property type="molecule type" value="Genomic_DNA"/>
</dbReference>
<evidence type="ECO:0000313" key="1">
    <source>
        <dbReference type="EMBL" id="KIY50373.1"/>
    </source>
</evidence>
<organism evidence="1 2">
    <name type="scientific">Fistulina hepatica ATCC 64428</name>
    <dbReference type="NCBI Taxonomy" id="1128425"/>
    <lineage>
        <taxon>Eukaryota</taxon>
        <taxon>Fungi</taxon>
        <taxon>Dikarya</taxon>
        <taxon>Basidiomycota</taxon>
        <taxon>Agaricomycotina</taxon>
        <taxon>Agaricomycetes</taxon>
        <taxon>Agaricomycetidae</taxon>
        <taxon>Agaricales</taxon>
        <taxon>Fistulinaceae</taxon>
        <taxon>Fistulina</taxon>
    </lineage>
</organism>
<dbReference type="Gene3D" id="3.30.70.1060">
    <property type="entry name" value="Dimeric alpha+beta barrel"/>
    <property type="match status" value="1"/>
</dbReference>